<protein>
    <recommendedName>
        <fullName evidence="4">BPTI/Kunitz inhibitor domain-containing protein</fullName>
    </recommendedName>
</protein>
<feature type="domain" description="BPTI/Kunitz inhibitor" evidence="4">
    <location>
        <begin position="13"/>
        <end position="63"/>
    </location>
</feature>
<keyword evidence="3" id="KW-1015">Disulfide bond</keyword>
<dbReference type="Gene3D" id="4.10.410.10">
    <property type="entry name" value="Pancreatic trypsin inhibitor Kunitz domain"/>
    <property type="match status" value="1"/>
</dbReference>
<evidence type="ECO:0000313" key="6">
    <source>
        <dbReference type="Proteomes" id="UP000821853"/>
    </source>
</evidence>
<evidence type="ECO:0000259" key="4">
    <source>
        <dbReference type="PROSITE" id="PS50279"/>
    </source>
</evidence>
<accession>A0A9J6GIV0</accession>
<evidence type="ECO:0000256" key="3">
    <source>
        <dbReference type="ARBA" id="ARBA00023157"/>
    </source>
</evidence>
<dbReference type="OrthoDB" id="6501727at2759"/>
<dbReference type="PROSITE" id="PS50279">
    <property type="entry name" value="BPTI_KUNITZ_2"/>
    <property type="match status" value="1"/>
</dbReference>
<name>A0A9J6GIV0_HAELO</name>
<dbReference type="GO" id="GO:0004867">
    <property type="term" value="F:serine-type endopeptidase inhibitor activity"/>
    <property type="evidence" value="ECO:0007669"/>
    <property type="project" value="UniProtKB-KW"/>
</dbReference>
<evidence type="ECO:0000256" key="2">
    <source>
        <dbReference type="ARBA" id="ARBA00022900"/>
    </source>
</evidence>
<keyword evidence="1" id="KW-0646">Protease inhibitor</keyword>
<dbReference type="SUPFAM" id="SSF57362">
    <property type="entry name" value="BPTI-like"/>
    <property type="match status" value="1"/>
</dbReference>
<dbReference type="PANTHER" id="PTHR10083">
    <property type="entry name" value="KUNITZ-TYPE PROTEASE INHIBITOR-RELATED"/>
    <property type="match status" value="1"/>
</dbReference>
<gene>
    <name evidence="5" type="ORF">HPB48_019073</name>
</gene>
<dbReference type="InterPro" id="IPR050098">
    <property type="entry name" value="TFPI/VKTCI-like"/>
</dbReference>
<dbReference type="GO" id="GO:0005615">
    <property type="term" value="C:extracellular space"/>
    <property type="evidence" value="ECO:0007669"/>
    <property type="project" value="TreeGrafter"/>
</dbReference>
<keyword evidence="2" id="KW-0722">Serine protease inhibitor</keyword>
<reference evidence="5 6" key="1">
    <citation type="journal article" date="2020" name="Cell">
        <title>Large-Scale Comparative Analyses of Tick Genomes Elucidate Their Genetic Diversity and Vector Capacities.</title>
        <authorList>
            <consortium name="Tick Genome and Microbiome Consortium (TIGMIC)"/>
            <person name="Jia N."/>
            <person name="Wang J."/>
            <person name="Shi W."/>
            <person name="Du L."/>
            <person name="Sun Y."/>
            <person name="Zhan W."/>
            <person name="Jiang J.F."/>
            <person name="Wang Q."/>
            <person name="Zhang B."/>
            <person name="Ji P."/>
            <person name="Bell-Sakyi L."/>
            <person name="Cui X.M."/>
            <person name="Yuan T.T."/>
            <person name="Jiang B.G."/>
            <person name="Yang W.F."/>
            <person name="Lam T.T."/>
            <person name="Chang Q.C."/>
            <person name="Ding S.J."/>
            <person name="Wang X.J."/>
            <person name="Zhu J.G."/>
            <person name="Ruan X.D."/>
            <person name="Zhao L."/>
            <person name="Wei J.T."/>
            <person name="Ye R.Z."/>
            <person name="Que T.C."/>
            <person name="Du C.H."/>
            <person name="Zhou Y.H."/>
            <person name="Cheng J.X."/>
            <person name="Dai P.F."/>
            <person name="Guo W.B."/>
            <person name="Han X.H."/>
            <person name="Huang E.J."/>
            <person name="Li L.F."/>
            <person name="Wei W."/>
            <person name="Gao Y.C."/>
            <person name="Liu J.Z."/>
            <person name="Shao H.Z."/>
            <person name="Wang X."/>
            <person name="Wang C.C."/>
            <person name="Yang T.C."/>
            <person name="Huo Q.B."/>
            <person name="Li W."/>
            <person name="Chen H.Y."/>
            <person name="Chen S.E."/>
            <person name="Zhou L.G."/>
            <person name="Ni X.B."/>
            <person name="Tian J.H."/>
            <person name="Sheng Y."/>
            <person name="Liu T."/>
            <person name="Pan Y.S."/>
            <person name="Xia L.Y."/>
            <person name="Li J."/>
            <person name="Zhao F."/>
            <person name="Cao W.C."/>
        </authorList>
    </citation>
    <scope>NUCLEOTIDE SEQUENCE [LARGE SCALE GENOMIC DNA]</scope>
    <source>
        <strain evidence="5">HaeL-2018</strain>
    </source>
</reference>
<organism evidence="5 6">
    <name type="scientific">Haemaphysalis longicornis</name>
    <name type="common">Bush tick</name>
    <dbReference type="NCBI Taxonomy" id="44386"/>
    <lineage>
        <taxon>Eukaryota</taxon>
        <taxon>Metazoa</taxon>
        <taxon>Ecdysozoa</taxon>
        <taxon>Arthropoda</taxon>
        <taxon>Chelicerata</taxon>
        <taxon>Arachnida</taxon>
        <taxon>Acari</taxon>
        <taxon>Parasitiformes</taxon>
        <taxon>Ixodida</taxon>
        <taxon>Ixodoidea</taxon>
        <taxon>Ixodidae</taxon>
        <taxon>Haemaphysalinae</taxon>
        <taxon>Haemaphysalis</taxon>
    </lineage>
</organism>
<dbReference type="VEuPathDB" id="VectorBase:HLOH_051920"/>
<proteinExistence type="predicted"/>
<evidence type="ECO:0000313" key="5">
    <source>
        <dbReference type="EMBL" id="KAH9375114.1"/>
    </source>
</evidence>
<evidence type="ECO:0000256" key="1">
    <source>
        <dbReference type="ARBA" id="ARBA00022690"/>
    </source>
</evidence>
<dbReference type="InterPro" id="IPR036880">
    <property type="entry name" value="Kunitz_BPTI_sf"/>
</dbReference>
<dbReference type="CDD" id="cd00109">
    <property type="entry name" value="Kunitz-type"/>
    <property type="match status" value="1"/>
</dbReference>
<dbReference type="FunFam" id="4.10.410.10:FF:000002">
    <property type="entry name" value="WAP, follistatin/kazal, immunoglobulin, kunitz and netrin domain-containing 2"/>
    <property type="match status" value="1"/>
</dbReference>
<dbReference type="InterPro" id="IPR020901">
    <property type="entry name" value="Prtase_inh_Kunz-CS"/>
</dbReference>
<dbReference type="AlphaFoldDB" id="A0A9J6GIV0"/>
<dbReference type="Proteomes" id="UP000821853">
    <property type="component" value="Chromosome 5"/>
</dbReference>
<dbReference type="InterPro" id="IPR002223">
    <property type="entry name" value="Kunitz_BPTI"/>
</dbReference>
<dbReference type="EMBL" id="JABSTR010000007">
    <property type="protein sequence ID" value="KAH9375114.1"/>
    <property type="molecule type" value="Genomic_DNA"/>
</dbReference>
<dbReference type="PRINTS" id="PR00759">
    <property type="entry name" value="BASICPTASE"/>
</dbReference>
<dbReference type="OMA" id="QCHEFAY"/>
<comment type="caution">
    <text evidence="5">The sequence shown here is derived from an EMBL/GenBank/DDBJ whole genome shotgun (WGS) entry which is preliminary data.</text>
</comment>
<dbReference type="Pfam" id="PF00014">
    <property type="entry name" value="Kunitz_BPTI"/>
    <property type="match status" value="1"/>
</dbReference>
<dbReference type="SMART" id="SM00131">
    <property type="entry name" value="KU"/>
    <property type="match status" value="1"/>
</dbReference>
<keyword evidence="6" id="KW-1185">Reference proteome</keyword>
<dbReference type="PROSITE" id="PS00280">
    <property type="entry name" value="BPTI_KUNITZ_1"/>
    <property type="match status" value="1"/>
</dbReference>
<sequence length="92" mass="10221">MDVASFYGSSDLCTLPKVPGLCSGRIVQWFYDPETDQCHEFAYSGCQGNANRFNDRESCEHRCRKGAPLLTKQPVDSVTSRGPVTSFANGRR</sequence>
<dbReference type="PANTHER" id="PTHR10083:SF374">
    <property type="entry name" value="BPTI_KUNITZ INHIBITOR DOMAIN-CONTAINING PROTEIN"/>
    <property type="match status" value="1"/>
</dbReference>